<organism evidence="5 6">
    <name type="scientific">Robbsia betulipollinis</name>
    <dbReference type="NCBI Taxonomy" id="2981849"/>
    <lineage>
        <taxon>Bacteria</taxon>
        <taxon>Pseudomonadati</taxon>
        <taxon>Pseudomonadota</taxon>
        <taxon>Betaproteobacteria</taxon>
        <taxon>Burkholderiales</taxon>
        <taxon>Burkholderiaceae</taxon>
        <taxon>Robbsia</taxon>
    </lineage>
</organism>
<evidence type="ECO:0000256" key="1">
    <source>
        <dbReference type="ARBA" id="ARBA00022679"/>
    </source>
</evidence>
<evidence type="ECO:0000313" key="6">
    <source>
        <dbReference type="Proteomes" id="UP001082899"/>
    </source>
</evidence>
<dbReference type="InterPro" id="IPR001307">
    <property type="entry name" value="Thiosulphate_STrfase_CS"/>
</dbReference>
<dbReference type="InterPro" id="IPR036873">
    <property type="entry name" value="Rhodanese-like_dom_sf"/>
</dbReference>
<evidence type="ECO:0000259" key="4">
    <source>
        <dbReference type="PROSITE" id="PS50206"/>
    </source>
</evidence>
<dbReference type="PROSITE" id="PS00380">
    <property type="entry name" value="RHODANESE_1"/>
    <property type="match status" value="1"/>
</dbReference>
<accession>A0ABT3ZN58</accession>
<evidence type="ECO:0000256" key="2">
    <source>
        <dbReference type="ARBA" id="ARBA00022737"/>
    </source>
</evidence>
<dbReference type="CDD" id="cd01448">
    <property type="entry name" value="TST_Repeat_1"/>
    <property type="match status" value="1"/>
</dbReference>
<feature type="domain" description="Rhodanese" evidence="4">
    <location>
        <begin position="21"/>
        <end position="140"/>
    </location>
</feature>
<dbReference type="RefSeq" id="WP_267847416.1">
    <property type="nucleotide sequence ID" value="NZ_JAPMXC010000001.1"/>
</dbReference>
<feature type="domain" description="Rhodanese" evidence="4">
    <location>
        <begin position="171"/>
        <end position="284"/>
    </location>
</feature>
<evidence type="ECO:0000256" key="3">
    <source>
        <dbReference type="RuleBase" id="RU000507"/>
    </source>
</evidence>
<dbReference type="InterPro" id="IPR045078">
    <property type="entry name" value="TST/MPST-like"/>
</dbReference>
<proteinExistence type="predicted"/>
<keyword evidence="6" id="KW-1185">Reference proteome</keyword>
<reference evidence="5" key="1">
    <citation type="submission" date="2022-11" db="EMBL/GenBank/DDBJ databases">
        <title>Robbsia betulipollinis sp. nov., isolated from pollen of birch (Betula pendula).</title>
        <authorList>
            <person name="Shi H."/>
            <person name="Ambika Manirajan B."/>
            <person name="Ratering S."/>
            <person name="Geissler-Plaum R."/>
            <person name="Schnell S."/>
        </authorList>
    </citation>
    <scope>NUCLEOTIDE SEQUENCE</scope>
    <source>
        <strain evidence="5">Bb-Pol-6</strain>
    </source>
</reference>
<dbReference type="EMBL" id="JAPMXC010000001">
    <property type="protein sequence ID" value="MCY0387690.1"/>
    <property type="molecule type" value="Genomic_DNA"/>
</dbReference>
<dbReference type="InterPro" id="IPR001763">
    <property type="entry name" value="Rhodanese-like_dom"/>
</dbReference>
<dbReference type="Proteomes" id="UP001082899">
    <property type="component" value="Unassembled WGS sequence"/>
</dbReference>
<comment type="caution">
    <text evidence="5">The sequence shown here is derived from an EMBL/GenBank/DDBJ whole genome shotgun (WGS) entry which is preliminary data.</text>
</comment>
<dbReference type="SMART" id="SM00450">
    <property type="entry name" value="RHOD"/>
    <property type="match status" value="2"/>
</dbReference>
<dbReference type="PANTHER" id="PTHR11364:SF27">
    <property type="entry name" value="SULFURTRANSFERASE"/>
    <property type="match status" value="1"/>
</dbReference>
<dbReference type="SUPFAM" id="SSF52821">
    <property type="entry name" value="Rhodanese/Cell cycle control phosphatase"/>
    <property type="match status" value="2"/>
</dbReference>
<keyword evidence="1 3" id="KW-0808">Transferase</keyword>
<dbReference type="CDD" id="cd01449">
    <property type="entry name" value="TST_Repeat_2"/>
    <property type="match status" value="1"/>
</dbReference>
<evidence type="ECO:0000313" key="5">
    <source>
        <dbReference type="EMBL" id="MCY0387690.1"/>
    </source>
</evidence>
<dbReference type="PANTHER" id="PTHR11364">
    <property type="entry name" value="THIOSULFATE SULFERTANSFERASE"/>
    <property type="match status" value="1"/>
</dbReference>
<keyword evidence="2" id="KW-0677">Repeat</keyword>
<sequence>MPVRHTTLIDPATLATRIIEGADSLCIIDCRADLLDPEAGARAFAERHLPGARFLDLAQDLSGSKTGTNGRHPLPDRDALAARLAALGVQHHTQIVAYDAHGGSYAARLWWLLRWLGHADVAVLDGGFQAWEAEGGLVEFSEPRPATPGDFAPRAPLVGTIDAAAILADIGRGAWQVVDARAPERFRGDEEPIDPVGGHIPGARNRFFKDNLDAEGRFKPAAALREEFAALLGARPATQTVMQCGSGVTACHNLLALEVAGLGGAVLYPGSWSEWTADPARPVATGPAT</sequence>
<protein>
    <recommendedName>
        <fullName evidence="3">Sulfurtransferase</fullName>
    </recommendedName>
</protein>
<name>A0ABT3ZN58_9BURK</name>
<dbReference type="PROSITE" id="PS00683">
    <property type="entry name" value="RHODANESE_2"/>
    <property type="match status" value="1"/>
</dbReference>
<dbReference type="PROSITE" id="PS50206">
    <property type="entry name" value="RHODANESE_3"/>
    <property type="match status" value="2"/>
</dbReference>
<dbReference type="Gene3D" id="3.40.250.10">
    <property type="entry name" value="Rhodanese-like domain"/>
    <property type="match status" value="2"/>
</dbReference>
<gene>
    <name evidence="5" type="ORF">OVY01_10680</name>
</gene>
<dbReference type="Pfam" id="PF00581">
    <property type="entry name" value="Rhodanese"/>
    <property type="match status" value="2"/>
</dbReference>